<dbReference type="InterPro" id="IPR034074">
    <property type="entry name" value="Y4bN_pept_dom"/>
</dbReference>
<feature type="region of interest" description="Disordered" evidence="6">
    <location>
        <begin position="1"/>
        <end position="52"/>
    </location>
</feature>
<feature type="active site" description="Charge relay system" evidence="5">
    <location>
        <position position="311"/>
    </location>
</feature>
<dbReference type="SUPFAM" id="SSF52743">
    <property type="entry name" value="Subtilisin-like"/>
    <property type="match status" value="1"/>
</dbReference>
<evidence type="ECO:0000256" key="4">
    <source>
        <dbReference type="ARBA" id="ARBA00022825"/>
    </source>
</evidence>
<evidence type="ECO:0000256" key="6">
    <source>
        <dbReference type="SAM" id="MobiDB-lite"/>
    </source>
</evidence>
<accession>A0A0J1BMP3</accession>
<dbReference type="CDD" id="cd04847">
    <property type="entry name" value="Peptidases_S8_Subtilisin_like_2"/>
    <property type="match status" value="1"/>
</dbReference>
<feature type="compositionally biased region" description="Basic and acidic residues" evidence="6">
    <location>
        <begin position="22"/>
        <end position="38"/>
    </location>
</feature>
<keyword evidence="2 5" id="KW-0645">Protease</keyword>
<dbReference type="InterPro" id="IPR050131">
    <property type="entry name" value="Peptidase_S8_subtilisin-like"/>
</dbReference>
<dbReference type="InterPro" id="IPR000209">
    <property type="entry name" value="Peptidase_S8/S53_dom"/>
</dbReference>
<evidence type="ECO:0000313" key="9">
    <source>
        <dbReference type="Proteomes" id="UP000036367"/>
    </source>
</evidence>
<dbReference type="PANTHER" id="PTHR43806:SF11">
    <property type="entry name" value="CEREVISIN-RELATED"/>
    <property type="match status" value="1"/>
</dbReference>
<dbReference type="InterPro" id="IPR015500">
    <property type="entry name" value="Peptidase_S8_subtilisin-rel"/>
</dbReference>
<organism evidence="8 9">
    <name type="scientific">Rhodopirellula islandica</name>
    <dbReference type="NCBI Taxonomy" id="595434"/>
    <lineage>
        <taxon>Bacteria</taxon>
        <taxon>Pseudomonadati</taxon>
        <taxon>Planctomycetota</taxon>
        <taxon>Planctomycetia</taxon>
        <taxon>Pirellulales</taxon>
        <taxon>Pirellulaceae</taxon>
        <taxon>Rhodopirellula</taxon>
    </lineage>
</organism>
<gene>
    <name evidence="8" type="ORF">RISK_000164</name>
</gene>
<dbReference type="InterPro" id="IPR036852">
    <property type="entry name" value="Peptidase_S8/S53_dom_sf"/>
</dbReference>
<dbReference type="EMBL" id="LECT01000002">
    <property type="protein sequence ID" value="KLU07791.1"/>
    <property type="molecule type" value="Genomic_DNA"/>
</dbReference>
<evidence type="ECO:0000256" key="1">
    <source>
        <dbReference type="ARBA" id="ARBA00011073"/>
    </source>
</evidence>
<dbReference type="Proteomes" id="UP000036367">
    <property type="component" value="Unassembled WGS sequence"/>
</dbReference>
<evidence type="ECO:0000313" key="8">
    <source>
        <dbReference type="EMBL" id="KLU07791.1"/>
    </source>
</evidence>
<dbReference type="PROSITE" id="PS00136">
    <property type="entry name" value="SUBTILASE_ASP"/>
    <property type="match status" value="1"/>
</dbReference>
<evidence type="ECO:0000256" key="3">
    <source>
        <dbReference type="ARBA" id="ARBA00022801"/>
    </source>
</evidence>
<dbReference type="PATRIC" id="fig|595434.4.peg.157"/>
<proteinExistence type="inferred from homology"/>
<evidence type="ECO:0000256" key="5">
    <source>
        <dbReference type="PROSITE-ProRule" id="PRU01240"/>
    </source>
</evidence>
<comment type="similarity">
    <text evidence="1 5">Belongs to the peptidase S8 family.</text>
</comment>
<comment type="caution">
    <text evidence="8">The sequence shown here is derived from an EMBL/GenBank/DDBJ whole genome shotgun (WGS) entry which is preliminary data.</text>
</comment>
<dbReference type="STRING" id="595434.RISK_000164"/>
<evidence type="ECO:0000259" key="7">
    <source>
        <dbReference type="Pfam" id="PF00082"/>
    </source>
</evidence>
<keyword evidence="4 5" id="KW-0720">Serine protease</keyword>
<dbReference type="Gene3D" id="3.40.50.200">
    <property type="entry name" value="Peptidase S8/S53 domain"/>
    <property type="match status" value="1"/>
</dbReference>
<reference evidence="8" key="1">
    <citation type="submission" date="2015-05" db="EMBL/GenBank/DDBJ databases">
        <title>Permanent draft genome of Rhodopirellula islandicus K833.</title>
        <authorList>
            <person name="Kizina J."/>
            <person name="Richter M."/>
            <person name="Glockner F.O."/>
            <person name="Harder J."/>
        </authorList>
    </citation>
    <scope>NUCLEOTIDE SEQUENCE [LARGE SCALE GENOMIC DNA]</scope>
    <source>
        <strain evidence="8">K833</strain>
    </source>
</reference>
<dbReference type="PANTHER" id="PTHR43806">
    <property type="entry name" value="PEPTIDASE S8"/>
    <property type="match status" value="1"/>
</dbReference>
<evidence type="ECO:0000256" key="2">
    <source>
        <dbReference type="ARBA" id="ARBA00022670"/>
    </source>
</evidence>
<protein>
    <submittedName>
        <fullName evidence="8">Serine protease</fullName>
    </submittedName>
</protein>
<dbReference type="GO" id="GO:0004252">
    <property type="term" value="F:serine-type endopeptidase activity"/>
    <property type="evidence" value="ECO:0007669"/>
    <property type="project" value="UniProtKB-UniRule"/>
</dbReference>
<sequence length="820" mass="90834">MAEAVNPDRRKRPAPPAPPPDRGSRAHFGSEVRQRLDEMEGQLNRRPAPPSAVQPHLVFRVPLVKSAPPLQMKELLEGAGISVVSIEADNAIIAFRDELDLTSFREVLDGYEQGPATNPKTGQPYKSTGFDAIEYIQIEQMRLWNREDRITKRLADAIGLSGEAIDSDKCYVVDVELWHRGSVELARAATVELKLAIQSSNDPNDRVCDTFIGQLICLARISVKGATLSRLLDLDIVGEIELPTQPSFDIQQARRATERDFPATPRPPVDGPSVCVVDSGIATNHPLIANNIGHAESILTTTETATDQNGHGTMVGGLAVFGSVLGCYEDGSFASPVTLYSARVLNDENRFDDEELIIHQMRRAIEVFTRDPYRCRVFNMSLGGDSAWKQNSDRQSIWAECLDILAREFNVLLVISAGNHDLGFGFSPEEAEAILTTYPEYLFRDECGLTEPATAAIPITVGGIAEHDAPEVLRGAGKNDINLGIARPHQPAPLTRIGLGINDAIKPEFVASAGNLSFRGFAGSKQVDVERGMSVMSLSNEPTKQLFAFDNGTSMAAPLVARTAAAVWHKLRDELGEEPQANLVRSILAASATVPMPAQDLIAPRHGKEGIRKVCGYGKIDDDFALQSGDRRPTMYYQGAIPIDTFAIFEVPIFDEFRDANGKKRITVSLAFDPPVRRRRAEYLGVRMQYALIRGKSVDEIENAYRALEEQERAYYGRTGEKPQGAFQGSAKCNLQPSSKVLASSTLQRSSWEFMKSKAEYGDSYYLIVRCDRRWAPESFIMQNFAVTVTLEADEPRLFNLVRNRIRLRDRLRDRQRSRS</sequence>
<dbReference type="GO" id="GO:0006508">
    <property type="term" value="P:proteolysis"/>
    <property type="evidence" value="ECO:0007669"/>
    <property type="project" value="UniProtKB-KW"/>
</dbReference>
<dbReference type="Pfam" id="PF00082">
    <property type="entry name" value="Peptidase_S8"/>
    <property type="match status" value="1"/>
</dbReference>
<dbReference type="InterPro" id="IPR023827">
    <property type="entry name" value="Peptidase_S8_Asp-AS"/>
</dbReference>
<feature type="domain" description="Peptidase S8/S53" evidence="7">
    <location>
        <begin position="270"/>
        <end position="618"/>
    </location>
</feature>
<feature type="active site" description="Charge relay system" evidence="5">
    <location>
        <position position="278"/>
    </location>
</feature>
<feature type="active site" description="Charge relay system" evidence="5">
    <location>
        <position position="554"/>
    </location>
</feature>
<keyword evidence="3 5" id="KW-0378">Hydrolase</keyword>
<dbReference type="AlphaFoldDB" id="A0A0J1BMP3"/>
<name>A0A0J1BMP3_RHOIS</name>
<dbReference type="PRINTS" id="PR00723">
    <property type="entry name" value="SUBTILISIN"/>
</dbReference>
<dbReference type="PROSITE" id="PS51892">
    <property type="entry name" value="SUBTILASE"/>
    <property type="match status" value="1"/>
</dbReference>
<keyword evidence="9" id="KW-1185">Reference proteome</keyword>